<name>A0A8T0B4A0_SILME</name>
<feature type="coiled-coil region" evidence="1">
    <location>
        <begin position="36"/>
        <end position="172"/>
    </location>
</feature>
<keyword evidence="4" id="KW-1185">Reference proteome</keyword>
<gene>
    <name evidence="3" type="ORF">HF521_002831</name>
</gene>
<protein>
    <submittedName>
        <fullName evidence="3">Uncharacterized protein</fullName>
    </submittedName>
</protein>
<feature type="compositionally biased region" description="Polar residues" evidence="2">
    <location>
        <begin position="275"/>
        <end position="296"/>
    </location>
</feature>
<sequence length="296" mass="33534">MSHNPTQDYSHKELAKILGLLTYNLLAQAKMEEAKVSRLQQESLSFRIQAEEAQRNLAQAHDQLDQVMAETRSQRETADGKDAELQEEVKGLQQALSDLRVDTARREQQEKDTSEELQQAKALLIRAETELKERVAKAKAYEGHLQSAREEINALYQERTHLKDKLDTAHRELKHAYRLQNDSEKEIPNMEFPLTSGLISPKQELTFQKGGEGPRLKTSPENHRVTAAPVPNTKLDALGDPGTDHDHHSTQKTEPTGKDLNGPKETGTRQHKHQVSTGNSKNPCSMRQINRNVDYQ</sequence>
<reference evidence="3" key="1">
    <citation type="submission" date="2020-08" db="EMBL/GenBank/DDBJ databases">
        <title>Chromosome-level assembly of Southern catfish (Silurus meridionalis) provides insights into visual adaptation to the nocturnal and benthic lifestyles.</title>
        <authorList>
            <person name="Zhang Y."/>
            <person name="Wang D."/>
            <person name="Peng Z."/>
        </authorList>
    </citation>
    <scope>NUCLEOTIDE SEQUENCE</scope>
    <source>
        <strain evidence="3">SWU-2019-XX</strain>
        <tissue evidence="3">Muscle</tissue>
    </source>
</reference>
<evidence type="ECO:0000256" key="1">
    <source>
        <dbReference type="SAM" id="Coils"/>
    </source>
</evidence>
<evidence type="ECO:0000313" key="4">
    <source>
        <dbReference type="Proteomes" id="UP000606274"/>
    </source>
</evidence>
<proteinExistence type="predicted"/>
<organism evidence="3 4">
    <name type="scientific">Silurus meridionalis</name>
    <name type="common">Southern catfish</name>
    <name type="synonym">Silurus soldatovi meridionalis</name>
    <dbReference type="NCBI Taxonomy" id="175797"/>
    <lineage>
        <taxon>Eukaryota</taxon>
        <taxon>Metazoa</taxon>
        <taxon>Chordata</taxon>
        <taxon>Craniata</taxon>
        <taxon>Vertebrata</taxon>
        <taxon>Euteleostomi</taxon>
        <taxon>Actinopterygii</taxon>
        <taxon>Neopterygii</taxon>
        <taxon>Teleostei</taxon>
        <taxon>Ostariophysi</taxon>
        <taxon>Siluriformes</taxon>
        <taxon>Siluridae</taxon>
        <taxon>Silurus</taxon>
    </lineage>
</organism>
<dbReference type="AlphaFoldDB" id="A0A8T0B4A0"/>
<accession>A0A8T0B4A0</accession>
<evidence type="ECO:0000256" key="2">
    <source>
        <dbReference type="SAM" id="MobiDB-lite"/>
    </source>
</evidence>
<dbReference type="Proteomes" id="UP000606274">
    <property type="component" value="Unassembled WGS sequence"/>
</dbReference>
<feature type="compositionally biased region" description="Basic and acidic residues" evidence="2">
    <location>
        <begin position="212"/>
        <end position="224"/>
    </location>
</feature>
<dbReference type="EMBL" id="JABFDY010000012">
    <property type="protein sequence ID" value="KAF7699873.1"/>
    <property type="molecule type" value="Genomic_DNA"/>
</dbReference>
<evidence type="ECO:0000313" key="3">
    <source>
        <dbReference type="EMBL" id="KAF7699873.1"/>
    </source>
</evidence>
<keyword evidence="1" id="KW-0175">Coiled coil</keyword>
<feature type="region of interest" description="Disordered" evidence="2">
    <location>
        <begin position="207"/>
        <end position="296"/>
    </location>
</feature>
<comment type="caution">
    <text evidence="3">The sequence shown here is derived from an EMBL/GenBank/DDBJ whole genome shotgun (WGS) entry which is preliminary data.</text>
</comment>
<feature type="compositionally biased region" description="Basic and acidic residues" evidence="2">
    <location>
        <begin position="242"/>
        <end position="257"/>
    </location>
</feature>